<name>A0AAC8T7G4_9GAMM</name>
<organism evidence="1 2">
    <name type="scientific">Moraxella bovoculi</name>
    <dbReference type="NCBI Taxonomy" id="386891"/>
    <lineage>
        <taxon>Bacteria</taxon>
        <taxon>Pseudomonadati</taxon>
        <taxon>Pseudomonadota</taxon>
        <taxon>Gammaproteobacteria</taxon>
        <taxon>Moraxellales</taxon>
        <taxon>Moraxellaceae</taxon>
        <taxon>Moraxella</taxon>
    </lineage>
</organism>
<dbReference type="EMBL" id="CP011376">
    <property type="protein sequence ID" value="AKG07175.1"/>
    <property type="molecule type" value="Genomic_DNA"/>
</dbReference>
<accession>A0AAC8T7G4</accession>
<evidence type="ECO:0000313" key="2">
    <source>
        <dbReference type="Proteomes" id="UP000077465"/>
    </source>
</evidence>
<evidence type="ECO:0000313" key="1">
    <source>
        <dbReference type="EMBL" id="AKG07175.1"/>
    </source>
</evidence>
<proteinExistence type="predicted"/>
<dbReference type="RefSeq" id="WP_046697116.1">
    <property type="nucleotide sequence ID" value="NZ_CP011376.1"/>
</dbReference>
<dbReference type="Proteomes" id="UP000077465">
    <property type="component" value="Chromosome"/>
</dbReference>
<reference evidence="1 2" key="1">
    <citation type="submission" date="2015-05" db="EMBL/GenBank/DDBJ databases">
        <authorList>
            <person name="Dickey A."/>
            <person name="Clawson M."/>
            <person name="Bono J."/>
            <person name="Loy J.D."/>
        </authorList>
    </citation>
    <scope>NUCLEOTIDE SEQUENCE [LARGE SCALE GENOMIC DNA]</scope>
    <source>
        <strain evidence="1 2">22581</strain>
    </source>
</reference>
<sequence length="139" mass="15737">MQTIEQLPLIDCPLISRDDWLLMSQHSQAAYLSALVRKVRQLSAFECLKIISKNESLDMTTLLAVRLGKGIWGINFPNTLLSELFATKGRNASNKSKDFDRVDDIIERYCDACQGYTSDCIAHCKDNYTKVFKIAKKGN</sequence>
<protein>
    <submittedName>
        <fullName evidence="1">Uncharacterized protein</fullName>
    </submittedName>
</protein>
<gene>
    <name evidence="1" type="ORF">AAX06_02195</name>
</gene>
<dbReference type="AlphaFoldDB" id="A0AAC8T7G4"/>